<dbReference type="InterPro" id="IPR006047">
    <property type="entry name" value="GH13_cat_dom"/>
</dbReference>
<dbReference type="Proteomes" id="UP000190037">
    <property type="component" value="Unassembled WGS sequence"/>
</dbReference>
<dbReference type="GO" id="GO:0005992">
    <property type="term" value="P:trehalose biosynthetic process"/>
    <property type="evidence" value="ECO:0007669"/>
    <property type="project" value="TreeGrafter"/>
</dbReference>
<dbReference type="PANTHER" id="PTHR10357">
    <property type="entry name" value="ALPHA-AMYLASE FAMILY MEMBER"/>
    <property type="match status" value="1"/>
</dbReference>
<dbReference type="PANTHER" id="PTHR10357:SF216">
    <property type="entry name" value="MALTOOLIGOSYL TREHALOSE SYNTHASE-RELATED"/>
    <property type="match status" value="1"/>
</dbReference>
<organism evidence="2 3">
    <name type="scientific">Embleya scabrispora</name>
    <dbReference type="NCBI Taxonomy" id="159449"/>
    <lineage>
        <taxon>Bacteria</taxon>
        <taxon>Bacillati</taxon>
        <taxon>Actinomycetota</taxon>
        <taxon>Actinomycetes</taxon>
        <taxon>Kitasatosporales</taxon>
        <taxon>Streptomycetaceae</taxon>
        <taxon>Embleya</taxon>
    </lineage>
</organism>
<dbReference type="InterPro" id="IPR013797">
    <property type="entry name" value="Maltooligo_trehalose_synth_4"/>
</dbReference>
<gene>
    <name evidence="2" type="ORF">B4N89_06225</name>
</gene>
<name>A0A1T3NUN7_9ACTN</name>
<protein>
    <submittedName>
        <fullName evidence="2">Malto-oligosyltrehalose synthase</fullName>
    </submittedName>
</protein>
<feature type="domain" description="Glycosyl hydrolase family 13 catalytic" evidence="1">
    <location>
        <begin position="23"/>
        <end position="671"/>
    </location>
</feature>
<dbReference type="RefSeq" id="WP_078974865.1">
    <property type="nucleotide sequence ID" value="NZ_MWQN01000001.1"/>
</dbReference>
<dbReference type="Gene3D" id="3.20.20.80">
    <property type="entry name" value="Glycosidases"/>
    <property type="match status" value="1"/>
</dbReference>
<dbReference type="Gene3D" id="1.10.10.470">
    <property type="entry name" value="Maltooligosyl trehalose synthase, domain 4"/>
    <property type="match status" value="1"/>
</dbReference>
<dbReference type="CDD" id="cd11336">
    <property type="entry name" value="AmyAc_MTSase"/>
    <property type="match status" value="1"/>
</dbReference>
<dbReference type="OrthoDB" id="9761577at2"/>
<evidence type="ECO:0000259" key="1">
    <source>
        <dbReference type="SMART" id="SM00642"/>
    </source>
</evidence>
<dbReference type="Pfam" id="PF00128">
    <property type="entry name" value="Alpha-amylase"/>
    <property type="match status" value="1"/>
</dbReference>
<sequence length="763" mass="83265">MTSSPSRVPTGTYRLQLQPAFTFADAAAAVPHLASLGVSHLHLSPILQAVPGSTHGYDVVDHSRVSADLGGEDGLRELAAAAAGHGLGLVVDIVPNHMAVPTPESLNRPLWETLREGVDSPFARWFDIDWTRHDGRVLLPVLGGPVEEVTDELIVDGHVLRYHDHEFPLRPGTEKLALDELLAAQHYELAHWRRADSELNYRRFFTIAGLIALRQEDDEVFAATHATILRLLNEGLISGLRIDHPDGLADPRAYLERLRAAAPNAWIVVEKILSDEETLPADWACDGTTGYDALRRVDNLFLDPEGADPLRALHREQTGVREGFDYLAQQARAEVLADGLATEFARLRRTLDRLEPVAGAGDVGRALPPLLTAFPTYRPYPGAGPGSIAAMARALTAVPGQVSEAAREIAELALADGEFGIRFGQVAAALAAKGVEDRAFYRWYALSSLNEVGGAPDTFGPDIAGFHAACRRMSPTTMTTLSTHDTKRSEDVRARLSVLAEIPEDWARRVHAWNERSRPHRSEFRFGPDGYDTYLLWQTLVGAWPLTPDRAVAYLRKAMREAARETTWADPNPDYEAASEAFVRAVLADDELTADLADFVTTVDRAAHAVSLGAKLVQLTMPGVPDVYQGGELALYTLVDPDNRAPVDFGREHGPLDTLKLRITSAALRLRRAHPDWFAGAYTPLRARGKEADHAVAFIRGGEAITVATRLPANLAAKGHWGGALLPLPEGRWVDALTGGTYTGQARLRHILEDLPVALLTRG</sequence>
<dbReference type="Gene3D" id="1.10.150.200">
    <property type="entry name" value="Maltooligosyl trehalose synthase, domain 3"/>
    <property type="match status" value="1"/>
</dbReference>
<dbReference type="InterPro" id="IPR012767">
    <property type="entry name" value="Trehalose_TreY"/>
</dbReference>
<dbReference type="Gene3D" id="3.30.1590.10">
    <property type="entry name" value="Maltooligosyl trehalose synthase, domain 2"/>
    <property type="match status" value="1"/>
</dbReference>
<dbReference type="EMBL" id="MWQN01000001">
    <property type="protein sequence ID" value="OPC80607.1"/>
    <property type="molecule type" value="Genomic_DNA"/>
</dbReference>
<evidence type="ECO:0000313" key="2">
    <source>
        <dbReference type="EMBL" id="OPC80607.1"/>
    </source>
</evidence>
<dbReference type="GO" id="GO:0047470">
    <property type="term" value="F:(1,4)-alpha-D-glucan 1-alpha-D-glucosylmutase activity"/>
    <property type="evidence" value="ECO:0007669"/>
    <property type="project" value="TreeGrafter"/>
</dbReference>
<dbReference type="SUPFAM" id="SSF51445">
    <property type="entry name" value="(Trans)glycosidases"/>
    <property type="match status" value="1"/>
</dbReference>
<dbReference type="AlphaFoldDB" id="A0A1T3NUN7"/>
<dbReference type="GO" id="GO:0030980">
    <property type="term" value="P:alpha-glucan catabolic process"/>
    <property type="evidence" value="ECO:0007669"/>
    <property type="project" value="TreeGrafter"/>
</dbReference>
<dbReference type="NCBIfam" id="TIGR02401">
    <property type="entry name" value="trehalose_TreY"/>
    <property type="match status" value="1"/>
</dbReference>
<accession>A0A1T3NUN7</accession>
<comment type="caution">
    <text evidence="2">The sequence shown here is derived from an EMBL/GenBank/DDBJ whole genome shotgun (WGS) entry which is preliminary data.</text>
</comment>
<reference evidence="2 3" key="1">
    <citation type="submission" date="2017-03" db="EMBL/GenBank/DDBJ databases">
        <title>Draft genome sequence of Streptomyces scabrisporus NF3, endophyte isolated from Amphipterygium adstringens.</title>
        <authorList>
            <person name="Vazquez M."/>
            <person name="Ceapa C.D."/>
            <person name="Rodriguez Luna D."/>
            <person name="Sanchez Esquivel S."/>
        </authorList>
    </citation>
    <scope>NUCLEOTIDE SEQUENCE [LARGE SCALE GENOMIC DNA]</scope>
    <source>
        <strain evidence="2 3">NF3</strain>
    </source>
</reference>
<evidence type="ECO:0000313" key="3">
    <source>
        <dbReference type="Proteomes" id="UP000190037"/>
    </source>
</evidence>
<keyword evidence="3" id="KW-1185">Reference proteome</keyword>
<dbReference type="STRING" id="159449.B4N89_06225"/>
<dbReference type="InterPro" id="IPR017853">
    <property type="entry name" value="GH"/>
</dbReference>
<dbReference type="SMART" id="SM00642">
    <property type="entry name" value="Aamy"/>
    <property type="match status" value="1"/>
</dbReference>
<proteinExistence type="predicted"/>